<feature type="region of interest" description="Disordered" evidence="1">
    <location>
        <begin position="1"/>
        <end position="39"/>
    </location>
</feature>
<reference evidence="2" key="1">
    <citation type="submission" date="2023-04" db="EMBL/GenBank/DDBJ databases">
        <authorList>
            <person name="Vijverberg K."/>
            <person name="Xiong W."/>
            <person name="Schranz E."/>
        </authorList>
    </citation>
    <scope>NUCLEOTIDE SEQUENCE</scope>
</reference>
<keyword evidence="3" id="KW-1185">Reference proteome</keyword>
<dbReference type="EMBL" id="OX465078">
    <property type="protein sequence ID" value="CAI9270401.1"/>
    <property type="molecule type" value="Genomic_DNA"/>
</dbReference>
<name>A0AA35V412_LACSI</name>
<feature type="compositionally biased region" description="Polar residues" evidence="1">
    <location>
        <begin position="7"/>
        <end position="35"/>
    </location>
</feature>
<accession>A0AA35V412</accession>
<evidence type="ECO:0000313" key="2">
    <source>
        <dbReference type="EMBL" id="CAI9270401.1"/>
    </source>
</evidence>
<dbReference type="Proteomes" id="UP001177003">
    <property type="component" value="Chromosome 2"/>
</dbReference>
<proteinExistence type="predicted"/>
<gene>
    <name evidence="2" type="ORF">LSALG_LOCUS10714</name>
</gene>
<organism evidence="2 3">
    <name type="scientific">Lactuca saligna</name>
    <name type="common">Willowleaf lettuce</name>
    <dbReference type="NCBI Taxonomy" id="75948"/>
    <lineage>
        <taxon>Eukaryota</taxon>
        <taxon>Viridiplantae</taxon>
        <taxon>Streptophyta</taxon>
        <taxon>Embryophyta</taxon>
        <taxon>Tracheophyta</taxon>
        <taxon>Spermatophyta</taxon>
        <taxon>Magnoliopsida</taxon>
        <taxon>eudicotyledons</taxon>
        <taxon>Gunneridae</taxon>
        <taxon>Pentapetalae</taxon>
        <taxon>asterids</taxon>
        <taxon>campanulids</taxon>
        <taxon>Asterales</taxon>
        <taxon>Asteraceae</taxon>
        <taxon>Cichorioideae</taxon>
        <taxon>Cichorieae</taxon>
        <taxon>Lactucinae</taxon>
        <taxon>Lactuca</taxon>
    </lineage>
</organism>
<sequence>MDDIEDGQTSKANSSHKVSLSHATRPSTETHSSSPKVEMAASNCTTLLNTQEQPKEVGVIVEYLHKCPLAYELFSTSPTPQSLITEVFLLGVISTRARSKKLDVEFNLFQATLVLTKEEFAVILGLSAIPPTP</sequence>
<evidence type="ECO:0000256" key="1">
    <source>
        <dbReference type="SAM" id="MobiDB-lite"/>
    </source>
</evidence>
<dbReference type="AlphaFoldDB" id="A0AA35V412"/>
<evidence type="ECO:0000313" key="3">
    <source>
        <dbReference type="Proteomes" id="UP001177003"/>
    </source>
</evidence>
<protein>
    <submittedName>
        <fullName evidence="2">Uncharacterized protein</fullName>
    </submittedName>
</protein>